<dbReference type="STRING" id="1193011.LEP1GSC058_3170"/>
<gene>
    <name evidence="1" type="ORF">LEP1GSC058_3170</name>
</gene>
<protein>
    <submittedName>
        <fullName evidence="1">PF11697 family protein</fullName>
    </submittedName>
</protein>
<comment type="caution">
    <text evidence="1">The sequence shown here is derived from an EMBL/GenBank/DDBJ whole genome shotgun (WGS) entry which is preliminary data.</text>
</comment>
<name>S3UWT8_9LEPT</name>
<dbReference type="AlphaFoldDB" id="S3UWT8"/>
<dbReference type="InterPro" id="IPR021710">
    <property type="entry name" value="DUF3293"/>
</dbReference>
<evidence type="ECO:0000313" key="2">
    <source>
        <dbReference type="Proteomes" id="UP000014540"/>
    </source>
</evidence>
<dbReference type="RefSeq" id="WP_016550211.1">
    <property type="nucleotide sequence ID" value="NZ_AKWZ02000010.1"/>
</dbReference>
<evidence type="ECO:0000313" key="1">
    <source>
        <dbReference type="EMBL" id="EPG73738.1"/>
    </source>
</evidence>
<keyword evidence="2" id="KW-1185">Reference proteome</keyword>
<sequence>MVDKEFLLKAYAETEYILYDFPVVIAVNQINLDLDLLLTKKGASSWAFLTAWNPESRIFSREENRSRNQSLKNELGDFILLDGEGRLGDWVEESFLVLDLSSDAALKLAESYEQNAVLVGSVGQNSRLLFTSRFR</sequence>
<organism evidence="1 2">
    <name type="scientific">Leptospira fainei serovar Hurstbridge str. BUT 6</name>
    <dbReference type="NCBI Taxonomy" id="1193011"/>
    <lineage>
        <taxon>Bacteria</taxon>
        <taxon>Pseudomonadati</taxon>
        <taxon>Spirochaetota</taxon>
        <taxon>Spirochaetia</taxon>
        <taxon>Leptospirales</taxon>
        <taxon>Leptospiraceae</taxon>
        <taxon>Leptospira</taxon>
    </lineage>
</organism>
<accession>S3UWT8</accession>
<proteinExistence type="predicted"/>
<reference evidence="1" key="1">
    <citation type="submission" date="2013-04" db="EMBL/GenBank/DDBJ databases">
        <authorList>
            <person name="Harkins D.M."/>
            <person name="Durkin A.S."/>
            <person name="Selengut J.D."/>
            <person name="Sanka R."/>
            <person name="DePew J."/>
            <person name="Purushe J."/>
            <person name="Ahmed A."/>
            <person name="van der Linden H."/>
            <person name="Goris M.G.A."/>
            <person name="Hartskeerl R.A."/>
            <person name="Vinetz J.M."/>
            <person name="Sutton G.G."/>
            <person name="Nelson W.C."/>
            <person name="Fouts D.E."/>
        </authorList>
    </citation>
    <scope>NUCLEOTIDE SEQUENCE [LARGE SCALE GENOMIC DNA]</scope>
    <source>
        <strain evidence="1">BUT 6</strain>
    </source>
</reference>
<dbReference type="Pfam" id="PF11697">
    <property type="entry name" value="DUF3293"/>
    <property type="match status" value="1"/>
</dbReference>
<dbReference type="EMBL" id="AKWZ02000010">
    <property type="protein sequence ID" value="EPG73738.1"/>
    <property type="molecule type" value="Genomic_DNA"/>
</dbReference>
<dbReference type="Proteomes" id="UP000014540">
    <property type="component" value="Unassembled WGS sequence"/>
</dbReference>
<dbReference type="OrthoDB" id="5509642at2"/>